<feature type="transmembrane region" description="Helical" evidence="1">
    <location>
        <begin position="85"/>
        <end position="102"/>
    </location>
</feature>
<keyword evidence="1" id="KW-0472">Membrane</keyword>
<sequence>MQEERTKTIIHEIQYWKENRLLPSEYCDFLLALYTKGEEEKPGPAPVRSVQPLVPVFVLLSLFMIPLTLLVIYFTEMGFIMQTGLLSFFVGLVWFMSGWLHYKRTDWYLIPFVNGLLIIFSASIFLLDHWTASVRAIHLTMLFHFFLWIFLGWLMNIRFLLWSGVTAVILWIFFIVL</sequence>
<keyword evidence="1" id="KW-0812">Transmembrane</keyword>
<organism evidence="2 3">
    <name type="scientific">Halobacillus litoralis</name>
    <dbReference type="NCBI Taxonomy" id="45668"/>
    <lineage>
        <taxon>Bacteria</taxon>
        <taxon>Bacillati</taxon>
        <taxon>Bacillota</taxon>
        <taxon>Bacilli</taxon>
        <taxon>Bacillales</taxon>
        <taxon>Bacillaceae</taxon>
        <taxon>Halobacillus</taxon>
    </lineage>
</organism>
<comment type="caution">
    <text evidence="2">The sequence shown here is derived from an EMBL/GenBank/DDBJ whole genome shotgun (WGS) entry which is preliminary data.</text>
</comment>
<dbReference type="OrthoDB" id="2380880at2"/>
<keyword evidence="1" id="KW-1133">Transmembrane helix</keyword>
<feature type="transmembrane region" description="Helical" evidence="1">
    <location>
        <begin position="108"/>
        <end position="127"/>
    </location>
</feature>
<evidence type="ECO:0000313" key="3">
    <source>
        <dbReference type="Proteomes" id="UP000460949"/>
    </source>
</evidence>
<feature type="transmembrane region" description="Helical" evidence="1">
    <location>
        <begin position="159"/>
        <end position="176"/>
    </location>
</feature>
<reference evidence="2 3" key="1">
    <citation type="submission" date="2019-11" db="EMBL/GenBank/DDBJ databases">
        <title>Genome sequences of 17 halophilic strains isolated from different environments.</title>
        <authorList>
            <person name="Furrow R.E."/>
        </authorList>
    </citation>
    <scope>NUCLEOTIDE SEQUENCE [LARGE SCALE GENOMIC DNA]</scope>
    <source>
        <strain evidence="2 3">22511_23_Filter</strain>
    </source>
</reference>
<proteinExistence type="predicted"/>
<dbReference type="EMBL" id="WMET01000001">
    <property type="protein sequence ID" value="MYL19801.1"/>
    <property type="molecule type" value="Genomic_DNA"/>
</dbReference>
<feature type="transmembrane region" description="Helical" evidence="1">
    <location>
        <begin position="53"/>
        <end position="73"/>
    </location>
</feature>
<protein>
    <submittedName>
        <fullName evidence="2">Uncharacterized protein</fullName>
    </submittedName>
</protein>
<evidence type="ECO:0000256" key="1">
    <source>
        <dbReference type="SAM" id="Phobius"/>
    </source>
</evidence>
<name>A0A845DQB8_9BACI</name>
<gene>
    <name evidence="2" type="ORF">GLW04_07880</name>
</gene>
<evidence type="ECO:0000313" key="2">
    <source>
        <dbReference type="EMBL" id="MYL19801.1"/>
    </source>
</evidence>
<dbReference type="AlphaFoldDB" id="A0A845DQB8"/>
<dbReference type="RefSeq" id="WP_160836147.1">
    <property type="nucleotide sequence ID" value="NZ_WMET01000001.1"/>
</dbReference>
<feature type="transmembrane region" description="Helical" evidence="1">
    <location>
        <begin position="134"/>
        <end position="153"/>
    </location>
</feature>
<dbReference type="Proteomes" id="UP000460949">
    <property type="component" value="Unassembled WGS sequence"/>
</dbReference>
<accession>A0A845DQB8</accession>